<dbReference type="Proteomes" id="UP000629371">
    <property type="component" value="Unassembled WGS sequence"/>
</dbReference>
<evidence type="ECO:0000313" key="1">
    <source>
        <dbReference type="EMBL" id="MBL1093288.1"/>
    </source>
</evidence>
<organism evidence="1 2">
    <name type="scientific">Streptomyces siderophoricus</name>
    <dbReference type="NCBI Taxonomy" id="2802281"/>
    <lineage>
        <taxon>Bacteria</taxon>
        <taxon>Bacillati</taxon>
        <taxon>Actinomycetota</taxon>
        <taxon>Actinomycetes</taxon>
        <taxon>Kitasatosporales</taxon>
        <taxon>Streptomycetaceae</taxon>
        <taxon>Streptomyces</taxon>
    </lineage>
</organism>
<dbReference type="RefSeq" id="WP_201808931.1">
    <property type="nucleotide sequence ID" value="NZ_JAERRI010000018.1"/>
</dbReference>
<protein>
    <submittedName>
        <fullName evidence="1">Uncharacterized protein</fullName>
    </submittedName>
</protein>
<name>A0ABS1MZR4_9ACTN</name>
<evidence type="ECO:0000313" key="2">
    <source>
        <dbReference type="Proteomes" id="UP000629371"/>
    </source>
</evidence>
<dbReference type="Pfam" id="PF19859">
    <property type="entry name" value="DUF6333"/>
    <property type="match status" value="1"/>
</dbReference>
<gene>
    <name evidence="1" type="ORF">JK360_28745</name>
</gene>
<sequence>MPDNTFWTVPADRPTTGSGPRYELTVLLPPFDVGAADLPPNDAAKAAEFARSLDTVDDVIEDLGPRKQCDTFTVSTRAELDVVQVGVWGNLMSISDPAFVDDGNNMPLLAEANRLRERFPDARIVGRVEVHCGAEHTEDLVWLPDGTMFHACGWPGDEPFVVGGNPQAVMDALGITTETLEDLDVFFDLDDEPNQNDWGALATACLGEADPWGSSVLEASALRVRHSEDATSHMESLYFISG</sequence>
<proteinExistence type="predicted"/>
<dbReference type="EMBL" id="JAERRI010000018">
    <property type="protein sequence ID" value="MBL1093288.1"/>
    <property type="molecule type" value="Genomic_DNA"/>
</dbReference>
<reference evidence="1 2" key="1">
    <citation type="submission" date="2021-01" db="EMBL/GenBank/DDBJ databases">
        <title>WGS of actinomycetes isolated from Thailand.</title>
        <authorList>
            <person name="Thawai C."/>
        </authorList>
    </citation>
    <scope>NUCLEOTIDE SEQUENCE [LARGE SCALE GENOMIC DNA]</scope>
    <source>
        <strain evidence="1 2">CH9-7</strain>
    </source>
</reference>
<accession>A0ABS1MZR4</accession>
<keyword evidence="2" id="KW-1185">Reference proteome</keyword>
<comment type="caution">
    <text evidence="1">The sequence shown here is derived from an EMBL/GenBank/DDBJ whole genome shotgun (WGS) entry which is preliminary data.</text>
</comment>